<keyword evidence="2" id="KW-0949">S-adenosyl-L-methionine</keyword>
<dbReference type="OrthoDB" id="2387925at2759"/>
<accession>A0A1J7JDC7</accession>
<comment type="similarity">
    <text evidence="2">Belongs to the class I-like SAM-binding methyltransferase superfamily. TRM5/TYW2 family.</text>
</comment>
<protein>
    <recommendedName>
        <fullName evidence="2">tRNA wybutosine-synthesizing protein 2</fullName>
        <shortName evidence="2">tRNA-yW-synthesizing protein 2</shortName>
    </recommendedName>
    <alternativeName>
        <fullName evidence="2">tRNA(Phe) (4-demethylwyosine(37)-C(7)) aminocarboxypropyltransferase</fullName>
    </alternativeName>
</protein>
<comment type="subcellular location">
    <subcellularLocation>
        <location evidence="2">Cytoplasm</location>
    </subcellularLocation>
</comment>
<feature type="domain" description="SAM-dependent methyltransferase TRM5/TYW2-type" evidence="3">
    <location>
        <begin position="108"/>
        <end position="421"/>
    </location>
</feature>
<keyword evidence="5" id="KW-1185">Reference proteome</keyword>
<dbReference type="InterPro" id="IPR029063">
    <property type="entry name" value="SAM-dependent_MTases_sf"/>
</dbReference>
<dbReference type="PANTHER" id="PTHR23245">
    <property type="entry name" value="TRNA METHYLTRANSFERASE"/>
    <property type="match status" value="1"/>
</dbReference>
<dbReference type="FunCoup" id="A0A1J7JDC7">
    <property type="interactions" value="28"/>
</dbReference>
<dbReference type="SUPFAM" id="SSF53335">
    <property type="entry name" value="S-adenosyl-L-methionine-dependent methyltransferases"/>
    <property type="match status" value="1"/>
</dbReference>
<dbReference type="InParanoid" id="A0A1J7JDC7"/>
<keyword evidence="2" id="KW-0808">Transferase</keyword>
<dbReference type="EMBL" id="KV875099">
    <property type="protein sequence ID" value="OIW27728.1"/>
    <property type="molecule type" value="Genomic_DNA"/>
</dbReference>
<dbReference type="GO" id="GO:0031591">
    <property type="term" value="P:wybutosine biosynthetic process"/>
    <property type="evidence" value="ECO:0007669"/>
    <property type="project" value="InterPro"/>
</dbReference>
<dbReference type="Gene3D" id="3.40.50.150">
    <property type="entry name" value="Vaccinia Virus protein VP39"/>
    <property type="match status" value="1"/>
</dbReference>
<gene>
    <name evidence="4" type="ORF">CONLIGDRAFT_448286</name>
</gene>
<dbReference type="GO" id="GO:0102522">
    <property type="term" value="F:tRNA 4-demethylwyosine alpha-amino-alpha-carboxypropyltransferase activity"/>
    <property type="evidence" value="ECO:0007669"/>
    <property type="project" value="UniProtKB-EC"/>
</dbReference>
<dbReference type="InterPro" id="IPR026274">
    <property type="entry name" value="tRNA_wybutosine_synth_prot_2"/>
</dbReference>
<dbReference type="Proteomes" id="UP000182658">
    <property type="component" value="Unassembled WGS sequence"/>
</dbReference>
<dbReference type="GO" id="GO:0005737">
    <property type="term" value="C:cytoplasm"/>
    <property type="evidence" value="ECO:0007669"/>
    <property type="project" value="UniProtKB-SubCell"/>
</dbReference>
<dbReference type="UniPathway" id="UPA00375"/>
<evidence type="ECO:0000313" key="5">
    <source>
        <dbReference type="Proteomes" id="UP000182658"/>
    </source>
</evidence>
<dbReference type="GO" id="GO:0008757">
    <property type="term" value="F:S-adenosylmethionine-dependent methyltransferase activity"/>
    <property type="evidence" value="ECO:0007669"/>
    <property type="project" value="InterPro"/>
</dbReference>
<dbReference type="GO" id="GO:0030488">
    <property type="term" value="P:tRNA methylation"/>
    <property type="evidence" value="ECO:0007669"/>
    <property type="project" value="TreeGrafter"/>
</dbReference>
<dbReference type="PIRSF" id="PIRSF038972">
    <property type="entry name" value="Trm12"/>
    <property type="match status" value="1"/>
</dbReference>
<dbReference type="AlphaFoldDB" id="A0A1J7JDC7"/>
<keyword evidence="2" id="KW-0963">Cytoplasm</keyword>
<keyword evidence="2" id="KW-0819">tRNA processing</keyword>
<evidence type="ECO:0000256" key="2">
    <source>
        <dbReference type="PIRNR" id="PIRNR038972"/>
    </source>
</evidence>
<comment type="function">
    <text evidence="2">S-adenosyl-L-methionine-dependent transferase that acts as a component of the wybutosine biosynthesis pathway. Wybutosine is a hyper modified guanosine with a tricyclic base found at the 3'-position adjacent to the anticodon of eukaryotic phenylalanine tRNA. Catalyzes the transfer of the alpha-amino-alpha-carboxypropyl (acp) group from S-adenosyl-L-methionine to the C-7 position of 4-demethylwyosine (imG-14) to produce wybutosine-86.</text>
</comment>
<evidence type="ECO:0000259" key="3">
    <source>
        <dbReference type="PROSITE" id="PS51684"/>
    </source>
</evidence>
<dbReference type="GO" id="GO:0008175">
    <property type="term" value="F:tRNA methyltransferase activity"/>
    <property type="evidence" value="ECO:0007669"/>
    <property type="project" value="TreeGrafter"/>
</dbReference>
<comment type="pathway">
    <text evidence="2">tRNA modification; wybutosine-tRNA(Phe) biosynthesis.</text>
</comment>
<organism evidence="4 5">
    <name type="scientific">Coniochaeta ligniaria NRRL 30616</name>
    <dbReference type="NCBI Taxonomy" id="1408157"/>
    <lineage>
        <taxon>Eukaryota</taxon>
        <taxon>Fungi</taxon>
        <taxon>Dikarya</taxon>
        <taxon>Ascomycota</taxon>
        <taxon>Pezizomycotina</taxon>
        <taxon>Sordariomycetes</taxon>
        <taxon>Sordariomycetidae</taxon>
        <taxon>Coniochaetales</taxon>
        <taxon>Coniochaetaceae</taxon>
        <taxon>Coniochaeta</taxon>
    </lineage>
</organism>
<dbReference type="PROSITE" id="PS51684">
    <property type="entry name" value="SAM_MT_TRM5_TYW2"/>
    <property type="match status" value="1"/>
</dbReference>
<name>A0A1J7JDC7_9PEZI</name>
<reference evidence="4 5" key="1">
    <citation type="submission" date="2016-10" db="EMBL/GenBank/DDBJ databases">
        <title>Draft genome sequence of Coniochaeta ligniaria NRRL30616, a lignocellulolytic fungus for bioabatement of inhibitors in plant biomass hydrolysates.</title>
        <authorList>
            <consortium name="DOE Joint Genome Institute"/>
            <person name="Jimenez D.J."/>
            <person name="Hector R.E."/>
            <person name="Riley R."/>
            <person name="Sun H."/>
            <person name="Grigoriev I.V."/>
            <person name="Van Elsas J.D."/>
            <person name="Nichols N.N."/>
        </authorList>
    </citation>
    <scope>NUCLEOTIDE SEQUENCE [LARGE SCALE GENOMIC DNA]</scope>
    <source>
        <strain evidence="4 5">NRRL 30616</strain>
    </source>
</reference>
<sequence length="426" mass="46751">MSPQPQTARPPKPKRPNPISTAITKWLASLPQPTIDSITQYLDASPGQSQREDLARTLVLSAPKGWVVYHPLLLFPAGSFAGPAWDGVLGDEATVAALWVAVLREVGAATGGEGRGLTHVGVNEGIPPAVATGEGEGKEDNVVRRPEGLRMLYGDFGPLVRGARPSERDFEEAFWVTTRQNGIAQTWAPRYTMFSRGNVKEKARLLGFHHAREGEGERRRVREGWAVDLYAGIGYFAFSYAKMGMRVLCWEVNPWSVEALRRGAGMNGWGVKVVQGSELERDTGEVVFGGGGEERIVVFLEDNRRAGLRVEQLRGRRGAADRGRREELDVVHVNCGLLPYSTATWKDALAVVGPAAHGWLHLHENVGVADIDSRQEEIDGIFDGWVGDEGRGREAVVEHVERVKTYAPGVWHCVFDVHVTAPKTET</sequence>
<evidence type="ECO:0000256" key="1">
    <source>
        <dbReference type="ARBA" id="ARBA00049400"/>
    </source>
</evidence>
<dbReference type="STRING" id="1408157.A0A1J7JDC7"/>
<proteinExistence type="inferred from homology"/>
<dbReference type="InterPro" id="IPR030382">
    <property type="entry name" value="MeTrfase_TRM5/TYW2"/>
</dbReference>
<comment type="catalytic activity">
    <reaction evidence="1">
        <text>4-demethylwyosine(37) in tRNA(Phe) + S-adenosyl-L-methionine = 4-demethyl-7-[(3S)-3-amino-3-carboxypropyl]wyosine(37) in tRNA(Phe) + S-methyl-5'-thioadenosine + H(+)</text>
        <dbReference type="Rhea" id="RHEA:36355"/>
        <dbReference type="Rhea" id="RHEA-COMP:10164"/>
        <dbReference type="Rhea" id="RHEA-COMP:10378"/>
        <dbReference type="ChEBI" id="CHEBI:15378"/>
        <dbReference type="ChEBI" id="CHEBI:17509"/>
        <dbReference type="ChEBI" id="CHEBI:59789"/>
        <dbReference type="ChEBI" id="CHEBI:64315"/>
        <dbReference type="ChEBI" id="CHEBI:73550"/>
        <dbReference type="EC" id="2.5.1.114"/>
    </reaction>
</comment>
<evidence type="ECO:0000313" key="4">
    <source>
        <dbReference type="EMBL" id="OIW27728.1"/>
    </source>
</evidence>
<dbReference type="PANTHER" id="PTHR23245:SF25">
    <property type="entry name" value="TRNA WYBUTOSINE-SYNTHESIZING PROTEIN 2 HOMOLOG"/>
    <property type="match status" value="1"/>
</dbReference>